<evidence type="ECO:0000256" key="1">
    <source>
        <dbReference type="ARBA" id="ARBA00004123"/>
    </source>
</evidence>
<keyword evidence="2 5" id="KW-0238">DNA-binding</keyword>
<sequence>MLLARARAVSTVRPCAHASIASTRATKRAPGATRGREIIGAAGSRRIQVDDAHARAVATRASTANGNDWEDLFDAFERQGAAQRIRESIPRVKARALERALARGRRRVEVGKLCKELELDRSDVLAWLKANGHRAEELAVTYAEEIRLEADESAQREARLEREREERARREREREEKGKNLGPGGMPAYKSYKKTRLGASNLATLEKVYALTQYPDDAMLESVRQATKLPTSKIIAWFKERRGGNRRVSPSSPQSAGDQRVERKGTTGGYSYTRREDADDRKSGLRRGDTRDEYGGGGRGRPGRDSASNWSPN</sequence>
<dbReference type="CDD" id="cd00086">
    <property type="entry name" value="homeodomain"/>
    <property type="match status" value="1"/>
</dbReference>
<keyword evidence="3 5" id="KW-0371">Homeobox</keyword>
<evidence type="ECO:0000256" key="3">
    <source>
        <dbReference type="ARBA" id="ARBA00023155"/>
    </source>
</evidence>
<dbReference type="GO" id="GO:0005634">
    <property type="term" value="C:nucleus"/>
    <property type="evidence" value="ECO:0007669"/>
    <property type="project" value="UniProtKB-SubCell"/>
</dbReference>
<dbReference type="GO" id="GO:0000981">
    <property type="term" value="F:DNA-binding transcription factor activity, RNA polymerase II-specific"/>
    <property type="evidence" value="ECO:0007669"/>
    <property type="project" value="TreeGrafter"/>
</dbReference>
<dbReference type="Pfam" id="PF00046">
    <property type="entry name" value="Homeodomain"/>
    <property type="match status" value="1"/>
</dbReference>
<dbReference type="Proteomes" id="UP000195557">
    <property type="component" value="Unassembled WGS sequence"/>
</dbReference>
<dbReference type="PANTHER" id="PTHR15467">
    <property type="entry name" value="ZINC-FINGERS AND HOMEOBOXES RELATED"/>
    <property type="match status" value="1"/>
</dbReference>
<feature type="region of interest" description="Disordered" evidence="7">
    <location>
        <begin position="242"/>
        <end position="313"/>
    </location>
</feature>
<feature type="compositionally biased region" description="Basic and acidic residues" evidence="7">
    <location>
        <begin position="153"/>
        <end position="179"/>
    </location>
</feature>
<evidence type="ECO:0000256" key="6">
    <source>
        <dbReference type="RuleBase" id="RU000682"/>
    </source>
</evidence>
<evidence type="ECO:0000256" key="4">
    <source>
        <dbReference type="ARBA" id="ARBA00023242"/>
    </source>
</evidence>
<protein>
    <submittedName>
        <fullName evidence="9">Homeobox transcription factor</fullName>
    </submittedName>
</protein>
<dbReference type="PANTHER" id="PTHR15467:SF9">
    <property type="entry name" value="HOMEOBOX DOMAIN-CONTAINING PROTEIN"/>
    <property type="match status" value="1"/>
</dbReference>
<proteinExistence type="predicted"/>
<dbReference type="Gene3D" id="1.10.10.60">
    <property type="entry name" value="Homeodomain-like"/>
    <property type="match status" value="1"/>
</dbReference>
<dbReference type="SMART" id="SM00389">
    <property type="entry name" value="HOX"/>
    <property type="match status" value="1"/>
</dbReference>
<reference evidence="9" key="1">
    <citation type="submission" date="2017-04" db="EMBL/GenBank/DDBJ databases">
        <title>Population genomics of picophytoplankton unveils novel chromosome hypervariability.</title>
        <authorList>
            <consortium name="DOE Joint Genome Institute"/>
            <person name="Blanc-Mathieu R."/>
            <person name="Krasovec M."/>
            <person name="Hebrard M."/>
            <person name="Yau S."/>
            <person name="Desgranges E."/>
            <person name="Martin J."/>
            <person name="Schackwitz W."/>
            <person name="Kuo A."/>
            <person name="Salin G."/>
            <person name="Donnadieu C."/>
            <person name="Desdevises Y."/>
            <person name="Sanchez-Ferandin S."/>
            <person name="Moreau H."/>
            <person name="Rivals E."/>
            <person name="Grigoriev I.V."/>
            <person name="Grimsley N."/>
            <person name="Eyre-Walker A."/>
            <person name="Piganeau G."/>
        </authorList>
    </citation>
    <scope>NUCLEOTIDE SEQUENCE [LARGE SCALE GENOMIC DNA]</scope>
    <source>
        <strain evidence="9">RCC 1115</strain>
    </source>
</reference>
<dbReference type="AlphaFoldDB" id="A0A1Y5IE21"/>
<dbReference type="PROSITE" id="PS50071">
    <property type="entry name" value="HOMEOBOX_2"/>
    <property type="match status" value="1"/>
</dbReference>
<comment type="subcellular location">
    <subcellularLocation>
        <location evidence="1 5 6">Nucleus</location>
    </subcellularLocation>
</comment>
<evidence type="ECO:0000259" key="8">
    <source>
        <dbReference type="PROSITE" id="PS50071"/>
    </source>
</evidence>
<feature type="domain" description="Homeobox" evidence="8">
    <location>
        <begin position="188"/>
        <end position="248"/>
    </location>
</feature>
<keyword evidence="4 5" id="KW-0539">Nucleus</keyword>
<dbReference type="SUPFAM" id="SSF46689">
    <property type="entry name" value="Homeodomain-like"/>
    <property type="match status" value="1"/>
</dbReference>
<feature type="DNA-binding region" description="Homeobox" evidence="5">
    <location>
        <begin position="190"/>
        <end position="249"/>
    </location>
</feature>
<accession>A0A1Y5IE21</accession>
<dbReference type="EMBL" id="KZ155776">
    <property type="protein sequence ID" value="OUS47828.1"/>
    <property type="molecule type" value="Genomic_DNA"/>
</dbReference>
<name>A0A1Y5IE21_OSTTA</name>
<feature type="compositionally biased region" description="Basic and acidic residues" evidence="7">
    <location>
        <begin position="273"/>
        <end position="294"/>
    </location>
</feature>
<evidence type="ECO:0000256" key="2">
    <source>
        <dbReference type="ARBA" id="ARBA00023125"/>
    </source>
</evidence>
<evidence type="ECO:0000256" key="5">
    <source>
        <dbReference type="PROSITE-ProRule" id="PRU00108"/>
    </source>
</evidence>
<feature type="compositionally biased region" description="Polar residues" evidence="7">
    <location>
        <begin position="248"/>
        <end position="257"/>
    </location>
</feature>
<dbReference type="InterPro" id="IPR001356">
    <property type="entry name" value="HD"/>
</dbReference>
<evidence type="ECO:0000313" key="9">
    <source>
        <dbReference type="EMBL" id="OUS47828.1"/>
    </source>
</evidence>
<feature type="region of interest" description="Disordered" evidence="7">
    <location>
        <begin position="153"/>
        <end position="191"/>
    </location>
</feature>
<dbReference type="GO" id="GO:0003677">
    <property type="term" value="F:DNA binding"/>
    <property type="evidence" value="ECO:0007669"/>
    <property type="project" value="UniProtKB-UniRule"/>
</dbReference>
<gene>
    <name evidence="9" type="ORF">BE221DRAFT_203938</name>
</gene>
<evidence type="ECO:0000256" key="7">
    <source>
        <dbReference type="SAM" id="MobiDB-lite"/>
    </source>
</evidence>
<dbReference type="eggNOG" id="ENOG502R2EZ">
    <property type="taxonomic scope" value="Eukaryota"/>
</dbReference>
<dbReference type="InterPro" id="IPR009057">
    <property type="entry name" value="Homeodomain-like_sf"/>
</dbReference>
<organism evidence="9">
    <name type="scientific">Ostreococcus tauri</name>
    <name type="common">Marine green alga</name>
    <dbReference type="NCBI Taxonomy" id="70448"/>
    <lineage>
        <taxon>Eukaryota</taxon>
        <taxon>Viridiplantae</taxon>
        <taxon>Chlorophyta</taxon>
        <taxon>Mamiellophyceae</taxon>
        <taxon>Mamiellales</taxon>
        <taxon>Bathycoccaceae</taxon>
        <taxon>Ostreococcus</taxon>
    </lineage>
</organism>